<reference evidence="2 3" key="1">
    <citation type="submission" date="2022-06" db="EMBL/GenBank/DDBJ databases">
        <title>Paraconexibacter antarcticus.</title>
        <authorList>
            <person name="Kim C.S."/>
        </authorList>
    </citation>
    <scope>NUCLEOTIDE SEQUENCE [LARGE SCALE GENOMIC DNA]</scope>
    <source>
        <strain evidence="2 3">02-257</strain>
    </source>
</reference>
<keyword evidence="3" id="KW-1185">Reference proteome</keyword>
<accession>A0ABY5DWZ4</accession>
<dbReference type="Proteomes" id="UP001056035">
    <property type="component" value="Chromosome"/>
</dbReference>
<organism evidence="2 3">
    <name type="scientific">Paraconexibacter antarcticus</name>
    <dbReference type="NCBI Taxonomy" id="2949664"/>
    <lineage>
        <taxon>Bacteria</taxon>
        <taxon>Bacillati</taxon>
        <taxon>Actinomycetota</taxon>
        <taxon>Thermoleophilia</taxon>
        <taxon>Solirubrobacterales</taxon>
        <taxon>Paraconexibacteraceae</taxon>
        <taxon>Paraconexibacter</taxon>
    </lineage>
</organism>
<gene>
    <name evidence="2" type="ORF">NBH00_04400</name>
</gene>
<dbReference type="SUPFAM" id="SSF54593">
    <property type="entry name" value="Glyoxalase/Bleomycin resistance protein/Dihydroxybiphenyl dioxygenase"/>
    <property type="match status" value="1"/>
</dbReference>
<dbReference type="Gene3D" id="3.10.180.10">
    <property type="entry name" value="2,3-Dihydroxybiphenyl 1,2-Dioxygenase, domain 1"/>
    <property type="match status" value="1"/>
</dbReference>
<name>A0ABY5DWZ4_9ACTN</name>
<proteinExistence type="predicted"/>
<dbReference type="InterPro" id="IPR041581">
    <property type="entry name" value="Glyoxalase_6"/>
</dbReference>
<sequence length="111" mass="11876">MSTARLSLIEFPADDSERARRFWEGLTGLTLAPRTPEQGSGWQTGSEGAVLGVHERGRGPGDTGSLPYLTVDDMDAALAQVLELGGTHVHPGERWSICRDSEGTPFALARA</sequence>
<dbReference type="InterPro" id="IPR037523">
    <property type="entry name" value="VOC_core"/>
</dbReference>
<evidence type="ECO:0000259" key="1">
    <source>
        <dbReference type="PROSITE" id="PS51819"/>
    </source>
</evidence>
<feature type="domain" description="VOC" evidence="1">
    <location>
        <begin position="5"/>
        <end position="111"/>
    </location>
</feature>
<dbReference type="InterPro" id="IPR029068">
    <property type="entry name" value="Glyas_Bleomycin-R_OHBP_Dase"/>
</dbReference>
<dbReference type="Pfam" id="PF18029">
    <property type="entry name" value="Glyoxalase_6"/>
    <property type="match status" value="1"/>
</dbReference>
<protein>
    <recommendedName>
        <fullName evidence="1">VOC domain-containing protein</fullName>
    </recommendedName>
</protein>
<evidence type="ECO:0000313" key="3">
    <source>
        <dbReference type="Proteomes" id="UP001056035"/>
    </source>
</evidence>
<dbReference type="EMBL" id="CP098502">
    <property type="protein sequence ID" value="UTI65459.1"/>
    <property type="molecule type" value="Genomic_DNA"/>
</dbReference>
<dbReference type="RefSeq" id="WP_254572139.1">
    <property type="nucleotide sequence ID" value="NZ_CP098502.1"/>
</dbReference>
<evidence type="ECO:0000313" key="2">
    <source>
        <dbReference type="EMBL" id="UTI65459.1"/>
    </source>
</evidence>
<dbReference type="PROSITE" id="PS51819">
    <property type="entry name" value="VOC"/>
    <property type="match status" value="1"/>
</dbReference>